<dbReference type="Gene3D" id="1.20.144.10">
    <property type="entry name" value="Phosphatidic acid phosphatase type 2/haloperoxidase"/>
    <property type="match status" value="1"/>
</dbReference>
<feature type="transmembrane region" description="Helical" evidence="5">
    <location>
        <begin position="120"/>
        <end position="140"/>
    </location>
</feature>
<gene>
    <name evidence="7" type="ORF">EGH21_14945</name>
</gene>
<feature type="transmembrane region" description="Helical" evidence="5">
    <location>
        <begin position="58"/>
        <end position="80"/>
    </location>
</feature>
<evidence type="ECO:0000256" key="2">
    <source>
        <dbReference type="ARBA" id="ARBA00022692"/>
    </source>
</evidence>
<proteinExistence type="predicted"/>
<dbReference type="Proteomes" id="UP001430377">
    <property type="component" value="Unassembled WGS sequence"/>
</dbReference>
<comment type="subcellular location">
    <subcellularLocation>
        <location evidence="1">Membrane</location>
        <topology evidence="1">Multi-pass membrane protein</topology>
    </subcellularLocation>
</comment>
<dbReference type="InterPro" id="IPR026841">
    <property type="entry name" value="Aur1/Ipt1"/>
</dbReference>
<feature type="transmembrane region" description="Helical" evidence="5">
    <location>
        <begin position="206"/>
        <end position="235"/>
    </location>
</feature>
<keyword evidence="8" id="KW-1185">Reference proteome</keyword>
<keyword evidence="4 5" id="KW-0472">Membrane</keyword>
<comment type="caution">
    <text evidence="7">The sequence shown here is derived from an EMBL/GenBank/DDBJ whole genome shotgun (WGS) entry which is preliminary data.</text>
</comment>
<keyword evidence="3 5" id="KW-1133">Transmembrane helix</keyword>
<organism evidence="7 8">
    <name type="scientific">Haloarcula rubra</name>
    <dbReference type="NCBI Taxonomy" id="2487747"/>
    <lineage>
        <taxon>Archaea</taxon>
        <taxon>Methanobacteriati</taxon>
        <taxon>Methanobacteriota</taxon>
        <taxon>Stenosarchaea group</taxon>
        <taxon>Halobacteria</taxon>
        <taxon>Halobacteriales</taxon>
        <taxon>Haloarculaceae</taxon>
        <taxon>Haloarcula</taxon>
    </lineage>
</organism>
<keyword evidence="2 5" id="KW-0812">Transmembrane</keyword>
<evidence type="ECO:0000256" key="5">
    <source>
        <dbReference type="SAM" id="Phobius"/>
    </source>
</evidence>
<sequence>MVAVGGWLFVDREHAAAAFDQPWRRLREVTPHILVLLGVLALNRVFRNLGQELSWMLGWNVTGLIYAIEGEFVALVQVVATPALTVFFSFVYLYGYVFLATFPVVAYWLLADTDPMQRTLVAYALNYAIGLVCYTLFIAFGPRNLLPNTVQELLYATYPQSQILTSTVNTNTNAFPSLHTSVSVTVALLARRTRDVYPGWFKLSTVLAGLVVVSTMYLGIHWATDVVAGAVLAVVSVRLADRYHDLSWVWQAFPERTRVRTAEGRND</sequence>
<dbReference type="InterPro" id="IPR036938">
    <property type="entry name" value="PAP2/HPO_sf"/>
</dbReference>
<evidence type="ECO:0000256" key="1">
    <source>
        <dbReference type="ARBA" id="ARBA00004141"/>
    </source>
</evidence>
<protein>
    <submittedName>
        <fullName evidence="7">Phosphatase PAP2 family protein</fullName>
    </submittedName>
</protein>
<dbReference type="EMBL" id="RKLR01000006">
    <property type="protein sequence ID" value="MBX0324325.1"/>
    <property type="molecule type" value="Genomic_DNA"/>
</dbReference>
<dbReference type="PANTHER" id="PTHR31310:SF7">
    <property type="entry name" value="PA-PHOSPHATASE RELATED-FAMILY PROTEIN DDB_G0268928"/>
    <property type="match status" value="1"/>
</dbReference>
<dbReference type="PANTHER" id="PTHR31310">
    <property type="match status" value="1"/>
</dbReference>
<dbReference type="AlphaFoldDB" id="A0AAW4PSW9"/>
<evidence type="ECO:0000313" key="8">
    <source>
        <dbReference type="Proteomes" id="UP001430377"/>
    </source>
</evidence>
<dbReference type="InterPro" id="IPR052185">
    <property type="entry name" value="IPC_Synthase-Related"/>
</dbReference>
<dbReference type="SMART" id="SM00014">
    <property type="entry name" value="acidPPc"/>
    <property type="match status" value="1"/>
</dbReference>
<reference evidence="7 8" key="1">
    <citation type="submission" date="2021-06" db="EMBL/GenBank/DDBJ databases">
        <title>Halomicroarcula sp. a new haloarchaeum isolated from saline soil.</title>
        <authorList>
            <person name="Duran-Viseras A."/>
            <person name="Sanchez-Porro C."/>
            <person name="Ventosa A."/>
        </authorList>
    </citation>
    <scope>NUCLEOTIDE SEQUENCE [LARGE SCALE GENOMIC DNA]</scope>
    <source>
        <strain evidence="7 8">F13</strain>
    </source>
</reference>
<evidence type="ECO:0000256" key="4">
    <source>
        <dbReference type="ARBA" id="ARBA00023136"/>
    </source>
</evidence>
<evidence type="ECO:0000256" key="3">
    <source>
        <dbReference type="ARBA" id="ARBA00022989"/>
    </source>
</evidence>
<dbReference type="InterPro" id="IPR000326">
    <property type="entry name" value="PAP2/HPO"/>
</dbReference>
<accession>A0AAW4PSW9</accession>
<evidence type="ECO:0000313" key="7">
    <source>
        <dbReference type="EMBL" id="MBX0324325.1"/>
    </source>
</evidence>
<feature type="domain" description="Phosphatidic acid phosphatase type 2/haloperoxidase" evidence="6">
    <location>
        <begin position="119"/>
        <end position="241"/>
    </location>
</feature>
<feature type="transmembrane region" description="Helical" evidence="5">
    <location>
        <begin position="86"/>
        <end position="108"/>
    </location>
</feature>
<dbReference type="Pfam" id="PF14378">
    <property type="entry name" value="PAP2_3"/>
    <property type="match status" value="1"/>
</dbReference>
<evidence type="ECO:0000259" key="6">
    <source>
        <dbReference type="SMART" id="SM00014"/>
    </source>
</evidence>
<dbReference type="GO" id="GO:0016020">
    <property type="term" value="C:membrane"/>
    <property type="evidence" value="ECO:0007669"/>
    <property type="project" value="UniProtKB-SubCell"/>
</dbReference>
<dbReference type="SUPFAM" id="SSF48317">
    <property type="entry name" value="Acid phosphatase/Vanadium-dependent haloperoxidase"/>
    <property type="match status" value="1"/>
</dbReference>
<name>A0AAW4PSW9_9EURY</name>